<reference evidence="1 2" key="1">
    <citation type="submission" date="2019-02" db="EMBL/GenBank/DDBJ databases">
        <title>Genomic Encyclopedia of Type Strains, Phase IV (KMG-IV): sequencing the most valuable type-strain genomes for metagenomic binning, comparative biology and taxonomic classification.</title>
        <authorList>
            <person name="Goeker M."/>
        </authorList>
    </citation>
    <scope>NUCLEOTIDE SEQUENCE [LARGE SCALE GENOMIC DNA]</scope>
    <source>
        <strain evidence="1 2">DSM 105135</strain>
    </source>
</reference>
<evidence type="ECO:0000313" key="2">
    <source>
        <dbReference type="Proteomes" id="UP000292423"/>
    </source>
</evidence>
<name>A0A4Q7Z5P7_9GAMM</name>
<keyword evidence="2" id="KW-1185">Reference proteome</keyword>
<evidence type="ECO:0000313" key="1">
    <source>
        <dbReference type="EMBL" id="RZU44985.1"/>
    </source>
</evidence>
<dbReference type="OrthoDB" id="6864212at2"/>
<sequence length="171" mass="19810">MTRFYVVDTNVLLDASAVNNPRLHVSPSSPELCEHAYAWLSRFANSDDVLVMDNQGRLEEEYEHKLDYNDFGRQVVRQKWNRGQVLLVDLLYDDEGYAYLEEPLATVVHDHSDRKLVAAALEALKHGPCQIVNAADTDWYDWLDELHKNGIEVLQLLPGWSHDKWLEKKHP</sequence>
<organism evidence="1 2">
    <name type="scientific">Fluviicoccus keumensis</name>
    <dbReference type="NCBI Taxonomy" id="1435465"/>
    <lineage>
        <taxon>Bacteria</taxon>
        <taxon>Pseudomonadati</taxon>
        <taxon>Pseudomonadota</taxon>
        <taxon>Gammaproteobacteria</taxon>
        <taxon>Moraxellales</taxon>
        <taxon>Moraxellaceae</taxon>
        <taxon>Fluviicoccus</taxon>
    </lineage>
</organism>
<dbReference type="AlphaFoldDB" id="A0A4Q7Z5P7"/>
<accession>A0A4Q7Z5P7</accession>
<dbReference type="EMBL" id="SHKX01000012">
    <property type="protein sequence ID" value="RZU44985.1"/>
    <property type="molecule type" value="Genomic_DNA"/>
</dbReference>
<dbReference type="Proteomes" id="UP000292423">
    <property type="component" value="Unassembled WGS sequence"/>
</dbReference>
<evidence type="ECO:0008006" key="3">
    <source>
        <dbReference type="Google" id="ProtNLM"/>
    </source>
</evidence>
<proteinExistence type="predicted"/>
<protein>
    <recommendedName>
        <fullName evidence="3">PIN domain-containing protein</fullName>
    </recommendedName>
</protein>
<gene>
    <name evidence="1" type="ORF">EV700_1791</name>
</gene>
<dbReference type="RefSeq" id="WP_130412895.1">
    <property type="nucleotide sequence ID" value="NZ_SHKX01000012.1"/>
</dbReference>
<comment type="caution">
    <text evidence="1">The sequence shown here is derived from an EMBL/GenBank/DDBJ whole genome shotgun (WGS) entry which is preliminary data.</text>
</comment>